<dbReference type="AlphaFoldDB" id="A0A453AIP6"/>
<protein>
    <recommendedName>
        <fullName evidence="5">Iron-related transcription factor 3 bHLH domain-containing protein</fullName>
    </recommendedName>
</protein>
<organism evidence="6 7">
    <name type="scientific">Aegilops tauschii subsp. strangulata</name>
    <name type="common">Goatgrass</name>
    <dbReference type="NCBI Taxonomy" id="200361"/>
    <lineage>
        <taxon>Eukaryota</taxon>
        <taxon>Viridiplantae</taxon>
        <taxon>Streptophyta</taxon>
        <taxon>Embryophyta</taxon>
        <taxon>Tracheophyta</taxon>
        <taxon>Spermatophyta</taxon>
        <taxon>Magnoliopsida</taxon>
        <taxon>Liliopsida</taxon>
        <taxon>Poales</taxon>
        <taxon>Poaceae</taxon>
        <taxon>BOP clade</taxon>
        <taxon>Pooideae</taxon>
        <taxon>Triticodae</taxon>
        <taxon>Triticeae</taxon>
        <taxon>Triticinae</taxon>
        <taxon>Aegilops</taxon>
    </lineage>
</organism>
<sequence>MLRGVLSIFILIECHIIFAEADRQTNGKACILTDTTRILRDLLSQLESLRKENSTLQNESHYVTMERNELQDENSVLRN</sequence>
<reference evidence="7" key="2">
    <citation type="journal article" date="2017" name="Nat. Plants">
        <title>The Aegilops tauschii genome reveals multiple impacts of transposons.</title>
        <authorList>
            <person name="Zhao G."/>
            <person name="Zou C."/>
            <person name="Li K."/>
            <person name="Wang K."/>
            <person name="Li T."/>
            <person name="Gao L."/>
            <person name="Zhang X."/>
            <person name="Wang H."/>
            <person name="Yang Z."/>
            <person name="Liu X."/>
            <person name="Jiang W."/>
            <person name="Mao L."/>
            <person name="Kong X."/>
            <person name="Jiao Y."/>
            <person name="Jia J."/>
        </authorList>
    </citation>
    <scope>NUCLEOTIDE SEQUENCE [LARGE SCALE GENOMIC DNA]</scope>
    <source>
        <strain evidence="7">cv. AL8/78</strain>
    </source>
</reference>
<dbReference type="GO" id="GO:0003677">
    <property type="term" value="F:DNA binding"/>
    <property type="evidence" value="ECO:0007669"/>
    <property type="project" value="UniProtKB-KW"/>
</dbReference>
<reference evidence="7" key="1">
    <citation type="journal article" date="2014" name="Science">
        <title>Ancient hybridizations among the ancestral genomes of bread wheat.</title>
        <authorList>
            <consortium name="International Wheat Genome Sequencing Consortium,"/>
            <person name="Marcussen T."/>
            <person name="Sandve S.R."/>
            <person name="Heier L."/>
            <person name="Spannagl M."/>
            <person name="Pfeifer M."/>
            <person name="Jakobsen K.S."/>
            <person name="Wulff B.B."/>
            <person name="Steuernagel B."/>
            <person name="Mayer K.F."/>
            <person name="Olsen O.A."/>
        </authorList>
    </citation>
    <scope>NUCLEOTIDE SEQUENCE [LARGE SCALE GENOMIC DNA]</scope>
    <source>
        <strain evidence="7">cv. AL8/78</strain>
    </source>
</reference>
<keyword evidence="4" id="KW-0732">Signal</keyword>
<evidence type="ECO:0000259" key="5">
    <source>
        <dbReference type="Pfam" id="PF23177"/>
    </source>
</evidence>
<accession>A0A453AIP6</accession>
<reference evidence="6" key="3">
    <citation type="journal article" date="2017" name="Nature">
        <title>Genome sequence of the progenitor of the wheat D genome Aegilops tauschii.</title>
        <authorList>
            <person name="Luo M.C."/>
            <person name="Gu Y.Q."/>
            <person name="Puiu D."/>
            <person name="Wang H."/>
            <person name="Twardziok S.O."/>
            <person name="Deal K.R."/>
            <person name="Huo N."/>
            <person name="Zhu T."/>
            <person name="Wang L."/>
            <person name="Wang Y."/>
            <person name="McGuire P.E."/>
            <person name="Liu S."/>
            <person name="Long H."/>
            <person name="Ramasamy R.K."/>
            <person name="Rodriguez J.C."/>
            <person name="Van S.L."/>
            <person name="Yuan L."/>
            <person name="Wang Z."/>
            <person name="Xia Z."/>
            <person name="Xiao L."/>
            <person name="Anderson O.D."/>
            <person name="Ouyang S."/>
            <person name="Liang Y."/>
            <person name="Zimin A.V."/>
            <person name="Pertea G."/>
            <person name="Qi P."/>
            <person name="Bennetzen J.L."/>
            <person name="Dai X."/>
            <person name="Dawson M.W."/>
            <person name="Muller H.G."/>
            <person name="Kugler K."/>
            <person name="Rivarola-Duarte L."/>
            <person name="Spannagl M."/>
            <person name="Mayer K.F.X."/>
            <person name="Lu F.H."/>
            <person name="Bevan M.W."/>
            <person name="Leroy P."/>
            <person name="Li P."/>
            <person name="You F.M."/>
            <person name="Sun Q."/>
            <person name="Liu Z."/>
            <person name="Lyons E."/>
            <person name="Wicker T."/>
            <person name="Salzberg S.L."/>
            <person name="Devos K.M."/>
            <person name="Dvorak J."/>
        </authorList>
    </citation>
    <scope>NUCLEOTIDE SEQUENCE [LARGE SCALE GENOMIC DNA]</scope>
    <source>
        <strain evidence="6">cv. AL8/78</strain>
    </source>
</reference>
<evidence type="ECO:0000313" key="6">
    <source>
        <dbReference type="EnsemblPlants" id="AET2Gv20151100.1"/>
    </source>
</evidence>
<keyword evidence="1" id="KW-0238">DNA-binding</keyword>
<feature type="signal peptide" evidence="4">
    <location>
        <begin position="1"/>
        <end position="21"/>
    </location>
</feature>
<evidence type="ECO:0000313" key="7">
    <source>
        <dbReference type="Proteomes" id="UP000015105"/>
    </source>
</evidence>
<keyword evidence="7" id="KW-1185">Reference proteome</keyword>
<keyword evidence="2" id="KW-0539">Nucleus</keyword>
<dbReference type="InterPro" id="IPR057075">
    <property type="entry name" value="bHLH_IRO3"/>
</dbReference>
<evidence type="ECO:0000256" key="3">
    <source>
        <dbReference type="SAM" id="Coils"/>
    </source>
</evidence>
<reference evidence="6" key="5">
    <citation type="journal article" date="2021" name="G3 (Bethesda)">
        <title>Aegilops tauschii genome assembly Aet v5.0 features greater sequence contiguity and improved annotation.</title>
        <authorList>
            <person name="Wang L."/>
            <person name="Zhu T."/>
            <person name="Rodriguez J.C."/>
            <person name="Deal K.R."/>
            <person name="Dubcovsky J."/>
            <person name="McGuire P.E."/>
            <person name="Lux T."/>
            <person name="Spannagl M."/>
            <person name="Mayer K.F.X."/>
            <person name="Baldrich P."/>
            <person name="Meyers B.C."/>
            <person name="Huo N."/>
            <person name="Gu Y.Q."/>
            <person name="Zhou H."/>
            <person name="Devos K.M."/>
            <person name="Bennetzen J.L."/>
            <person name="Unver T."/>
            <person name="Budak H."/>
            <person name="Gulick P.J."/>
            <person name="Galiba G."/>
            <person name="Kalapos B."/>
            <person name="Nelson D.R."/>
            <person name="Li P."/>
            <person name="You F.M."/>
            <person name="Luo M.C."/>
            <person name="Dvorak J."/>
        </authorList>
    </citation>
    <scope>NUCLEOTIDE SEQUENCE [LARGE SCALE GENOMIC DNA]</scope>
    <source>
        <strain evidence="6">cv. AL8/78</strain>
    </source>
</reference>
<dbReference type="PANTHER" id="PTHR47075">
    <property type="entry name" value="TRANSCRIPTION FACTOR BHLH47"/>
    <property type="match status" value="1"/>
</dbReference>
<keyword evidence="3" id="KW-0175">Coiled coil</keyword>
<evidence type="ECO:0000256" key="2">
    <source>
        <dbReference type="ARBA" id="ARBA00023242"/>
    </source>
</evidence>
<evidence type="ECO:0000256" key="4">
    <source>
        <dbReference type="SAM" id="SignalP"/>
    </source>
</evidence>
<name>A0A453AIP6_AEGTS</name>
<feature type="domain" description="Iron-related transcription factor 3 bHLH" evidence="5">
    <location>
        <begin position="19"/>
        <end position="67"/>
    </location>
</feature>
<feature type="chain" id="PRO_5019185068" description="Iron-related transcription factor 3 bHLH domain-containing protein" evidence="4">
    <location>
        <begin position="22"/>
        <end position="79"/>
    </location>
</feature>
<dbReference type="Proteomes" id="UP000015105">
    <property type="component" value="Chromosome 2D"/>
</dbReference>
<feature type="coiled-coil region" evidence="3">
    <location>
        <begin position="32"/>
        <end position="59"/>
    </location>
</feature>
<dbReference type="Gramene" id="AET2Gv20151100.1">
    <property type="protein sequence ID" value="AET2Gv20151100.1"/>
    <property type="gene ID" value="AET2Gv20151100"/>
</dbReference>
<reference evidence="6" key="4">
    <citation type="submission" date="2019-03" db="UniProtKB">
        <authorList>
            <consortium name="EnsemblPlants"/>
        </authorList>
    </citation>
    <scope>IDENTIFICATION</scope>
</reference>
<proteinExistence type="predicted"/>
<dbReference type="PANTHER" id="PTHR47075:SF9">
    <property type="entry name" value="TRANSCRIPTION FACTOR BHLH47"/>
    <property type="match status" value="1"/>
</dbReference>
<evidence type="ECO:0000256" key="1">
    <source>
        <dbReference type="ARBA" id="ARBA00023125"/>
    </source>
</evidence>
<dbReference type="Pfam" id="PF23177">
    <property type="entry name" value="bHLH_IRO3"/>
    <property type="match status" value="1"/>
</dbReference>
<dbReference type="EnsemblPlants" id="AET2Gv20151100.1">
    <property type="protein sequence ID" value="AET2Gv20151100.1"/>
    <property type="gene ID" value="AET2Gv20151100"/>
</dbReference>